<comment type="similarity">
    <text evidence="3 9">Belongs to the peptidase S54 family.</text>
</comment>
<keyword evidence="13" id="KW-1185">Reference proteome</keyword>
<keyword evidence="8 9" id="KW-0472">Membrane</keyword>
<dbReference type="Gene3D" id="1.20.1540.10">
    <property type="entry name" value="Rhomboid-like"/>
    <property type="match status" value="1"/>
</dbReference>
<evidence type="ECO:0000259" key="11">
    <source>
        <dbReference type="Pfam" id="PF01694"/>
    </source>
</evidence>
<organism evidence="12 13">
    <name type="scientific">Handroanthus impetiginosus</name>
    <dbReference type="NCBI Taxonomy" id="429701"/>
    <lineage>
        <taxon>Eukaryota</taxon>
        <taxon>Viridiplantae</taxon>
        <taxon>Streptophyta</taxon>
        <taxon>Embryophyta</taxon>
        <taxon>Tracheophyta</taxon>
        <taxon>Spermatophyta</taxon>
        <taxon>Magnoliopsida</taxon>
        <taxon>eudicotyledons</taxon>
        <taxon>Gunneridae</taxon>
        <taxon>Pentapetalae</taxon>
        <taxon>asterids</taxon>
        <taxon>lamiids</taxon>
        <taxon>Lamiales</taxon>
        <taxon>Bignoniaceae</taxon>
        <taxon>Crescentiina</taxon>
        <taxon>Tabebuia alliance</taxon>
        <taxon>Handroanthus</taxon>
    </lineage>
</organism>
<feature type="transmembrane region" description="Helical" evidence="9">
    <location>
        <begin position="218"/>
        <end position="237"/>
    </location>
</feature>
<evidence type="ECO:0000256" key="8">
    <source>
        <dbReference type="ARBA" id="ARBA00023136"/>
    </source>
</evidence>
<dbReference type="GO" id="GO:0005794">
    <property type="term" value="C:Golgi apparatus"/>
    <property type="evidence" value="ECO:0007669"/>
    <property type="project" value="UniProtKB-ARBA"/>
</dbReference>
<feature type="transmembrane region" description="Helical" evidence="9">
    <location>
        <begin position="243"/>
        <end position="261"/>
    </location>
</feature>
<feature type="domain" description="Peptidase S54 rhomboid" evidence="11">
    <location>
        <begin position="124"/>
        <end position="260"/>
    </location>
</feature>
<dbReference type="GO" id="GO:0004252">
    <property type="term" value="F:serine-type endopeptidase activity"/>
    <property type="evidence" value="ECO:0007669"/>
    <property type="project" value="InterPro"/>
</dbReference>
<feature type="region of interest" description="Disordered" evidence="10">
    <location>
        <begin position="1"/>
        <end position="38"/>
    </location>
</feature>
<evidence type="ECO:0000313" key="13">
    <source>
        <dbReference type="Proteomes" id="UP000231279"/>
    </source>
</evidence>
<feature type="transmembrane region" description="Helical" evidence="9">
    <location>
        <begin position="166"/>
        <end position="184"/>
    </location>
</feature>
<dbReference type="AlphaFoldDB" id="A0A2G9GCN0"/>
<dbReference type="GO" id="GO:0006508">
    <property type="term" value="P:proteolysis"/>
    <property type="evidence" value="ECO:0007669"/>
    <property type="project" value="UniProtKB-KW"/>
</dbReference>
<keyword evidence="7 9" id="KW-1133">Transmembrane helix</keyword>
<evidence type="ECO:0000256" key="1">
    <source>
        <dbReference type="ARBA" id="ARBA00000156"/>
    </source>
</evidence>
<keyword evidence="5 9" id="KW-0378">Hydrolase</keyword>
<dbReference type="InterPro" id="IPR035952">
    <property type="entry name" value="Rhomboid-like_sf"/>
</dbReference>
<dbReference type="SUPFAM" id="SSF144091">
    <property type="entry name" value="Rhomboid-like"/>
    <property type="match status" value="1"/>
</dbReference>
<dbReference type="GO" id="GO:0016020">
    <property type="term" value="C:membrane"/>
    <property type="evidence" value="ECO:0007669"/>
    <property type="project" value="UniProtKB-SubCell"/>
</dbReference>
<feature type="compositionally biased region" description="Polar residues" evidence="10">
    <location>
        <begin position="1"/>
        <end position="11"/>
    </location>
</feature>
<name>A0A2G9GCN0_9LAMI</name>
<feature type="transmembrane region" description="Helical" evidence="9">
    <location>
        <begin position="291"/>
        <end position="313"/>
    </location>
</feature>
<keyword evidence="9" id="KW-0645">Protease</keyword>
<protein>
    <recommendedName>
        <fullName evidence="9">RHOMBOID-like protein</fullName>
        <ecNumber evidence="9">3.4.21.105</ecNumber>
    </recommendedName>
</protein>
<feature type="transmembrane region" description="Helical" evidence="9">
    <location>
        <begin position="51"/>
        <end position="72"/>
    </location>
</feature>
<evidence type="ECO:0000256" key="9">
    <source>
        <dbReference type="RuleBase" id="RU362115"/>
    </source>
</evidence>
<evidence type="ECO:0000256" key="3">
    <source>
        <dbReference type="ARBA" id="ARBA00009045"/>
    </source>
</evidence>
<feature type="transmembrane region" description="Helical" evidence="9">
    <location>
        <begin position="190"/>
        <end position="211"/>
    </location>
</feature>
<evidence type="ECO:0000313" key="12">
    <source>
        <dbReference type="EMBL" id="PIN03043.1"/>
    </source>
</evidence>
<dbReference type="PANTHER" id="PTHR22936:SF79">
    <property type="entry name" value="RHOMBOID-LIKE PROTEIN 4"/>
    <property type="match status" value="1"/>
</dbReference>
<dbReference type="FunFam" id="1.20.1540.10:FF:000019">
    <property type="entry name" value="RHOMBOID-like protein"/>
    <property type="match status" value="1"/>
</dbReference>
<dbReference type="STRING" id="429701.A0A2G9GCN0"/>
<dbReference type="OrthoDB" id="418595at2759"/>
<comment type="subcellular location">
    <subcellularLocation>
        <location evidence="2 9">Membrane</location>
        <topology evidence="2 9">Multi-pass membrane protein</topology>
    </subcellularLocation>
</comment>
<evidence type="ECO:0000256" key="4">
    <source>
        <dbReference type="ARBA" id="ARBA00022692"/>
    </source>
</evidence>
<dbReference type="EMBL" id="NKXS01005663">
    <property type="protein sequence ID" value="PIN03043.1"/>
    <property type="molecule type" value="Genomic_DNA"/>
</dbReference>
<reference evidence="13" key="1">
    <citation type="journal article" date="2018" name="Gigascience">
        <title>Genome assembly of the Pink Ipe (Handroanthus impetiginosus, Bignoniaceae), a highly valued, ecologically keystone Neotropical timber forest tree.</title>
        <authorList>
            <person name="Silva-Junior O.B."/>
            <person name="Grattapaglia D."/>
            <person name="Novaes E."/>
            <person name="Collevatti R.G."/>
        </authorList>
    </citation>
    <scope>NUCLEOTIDE SEQUENCE [LARGE SCALE GENOMIC DNA]</scope>
    <source>
        <strain evidence="13">cv. UFG-1</strain>
    </source>
</reference>
<sequence length="386" mass="42357">MAPAPDNTQIRGHSLRSGNIIHPGSVESPPPAAEARDGGGVYRETKHFKKWFPWLIPLFVVANIVVFIIIMYVNNCPRNSLSCVAGFLGRFSFQPFKENPLLGPSSSTLEKMGALDVDKVVSEHEGWRLITCMWLHGGVFHLLANMLSLLVIGIRLEQEFGFARIGLLYLISGFGGSLLSALFIQSSISVGASGALFGLLGGMLSELLTNWTIYANKVAALLTLLIIIVINLAVGILPHVDNFAHIGGFLSGFLLGFVFLIRPQFGWVNQRYAPAGYSSRSANPKFKAYQYVLWVLSLILLIVGFSVGLVLLLRGVDLNDHCSWCHYLSCLPTSKWKCTTQPVSCQVEQTGNQYTLTCSNNDKSKTYSLINPTATQIQGLCTQLCR</sequence>
<feature type="transmembrane region" description="Helical" evidence="9">
    <location>
        <begin position="133"/>
        <end position="154"/>
    </location>
</feature>
<comment type="catalytic activity">
    <reaction evidence="1 9">
        <text>Cleaves type-1 transmembrane domains using a catalytic dyad composed of serine and histidine that are contributed by different transmembrane domains.</text>
        <dbReference type="EC" id="3.4.21.105"/>
    </reaction>
</comment>
<dbReference type="EC" id="3.4.21.105" evidence="9"/>
<evidence type="ECO:0000256" key="2">
    <source>
        <dbReference type="ARBA" id="ARBA00004141"/>
    </source>
</evidence>
<gene>
    <name evidence="12" type="ORF">CDL12_24440</name>
</gene>
<evidence type="ECO:0000256" key="10">
    <source>
        <dbReference type="SAM" id="MobiDB-lite"/>
    </source>
</evidence>
<dbReference type="InterPro" id="IPR022764">
    <property type="entry name" value="Peptidase_S54_rhomboid_dom"/>
</dbReference>
<keyword evidence="4 9" id="KW-0812">Transmembrane</keyword>
<dbReference type="PANTHER" id="PTHR22936">
    <property type="entry name" value="RHOMBOID-RELATED"/>
    <property type="match status" value="1"/>
</dbReference>
<keyword evidence="6 9" id="KW-0720">Serine protease</keyword>
<comment type="function">
    <text evidence="9">Serine protease involved in intramembrane proteolysis.</text>
</comment>
<comment type="caution">
    <text evidence="12">The sequence shown here is derived from an EMBL/GenBank/DDBJ whole genome shotgun (WGS) entry which is preliminary data.</text>
</comment>
<evidence type="ECO:0000256" key="7">
    <source>
        <dbReference type="ARBA" id="ARBA00022989"/>
    </source>
</evidence>
<evidence type="ECO:0000256" key="6">
    <source>
        <dbReference type="ARBA" id="ARBA00022825"/>
    </source>
</evidence>
<evidence type="ECO:0000256" key="5">
    <source>
        <dbReference type="ARBA" id="ARBA00022801"/>
    </source>
</evidence>
<dbReference type="InterPro" id="IPR002610">
    <property type="entry name" value="Peptidase_S54_rhomboid-like"/>
</dbReference>
<dbReference type="Proteomes" id="UP000231279">
    <property type="component" value="Unassembled WGS sequence"/>
</dbReference>
<dbReference type="Pfam" id="PF01694">
    <property type="entry name" value="Rhomboid"/>
    <property type="match status" value="1"/>
</dbReference>
<accession>A0A2G9GCN0</accession>
<proteinExistence type="inferred from homology"/>